<evidence type="ECO:0000313" key="1">
    <source>
        <dbReference type="EMBL" id="CAG8527051.1"/>
    </source>
</evidence>
<keyword evidence="2" id="KW-1185">Reference proteome</keyword>
<organism evidence="1 2">
    <name type="scientific">Cetraspora pellucida</name>
    <dbReference type="NCBI Taxonomy" id="1433469"/>
    <lineage>
        <taxon>Eukaryota</taxon>
        <taxon>Fungi</taxon>
        <taxon>Fungi incertae sedis</taxon>
        <taxon>Mucoromycota</taxon>
        <taxon>Glomeromycotina</taxon>
        <taxon>Glomeromycetes</taxon>
        <taxon>Diversisporales</taxon>
        <taxon>Gigasporaceae</taxon>
        <taxon>Cetraspora</taxon>
    </lineage>
</organism>
<comment type="caution">
    <text evidence="1">The sequence shown here is derived from an EMBL/GenBank/DDBJ whole genome shotgun (WGS) entry which is preliminary data.</text>
</comment>
<protein>
    <submittedName>
        <fullName evidence="1">7849_t:CDS:1</fullName>
    </submittedName>
</protein>
<proteinExistence type="predicted"/>
<dbReference type="EMBL" id="CAJVPW010003628">
    <property type="protein sequence ID" value="CAG8527051.1"/>
    <property type="molecule type" value="Genomic_DNA"/>
</dbReference>
<name>A0ACA9LHI7_9GLOM</name>
<gene>
    <name evidence="1" type="ORF">SPELUC_LOCUS4195</name>
</gene>
<accession>A0ACA9LHI7</accession>
<reference evidence="1" key="1">
    <citation type="submission" date="2021-06" db="EMBL/GenBank/DDBJ databases">
        <authorList>
            <person name="Kallberg Y."/>
            <person name="Tangrot J."/>
            <person name="Rosling A."/>
        </authorList>
    </citation>
    <scope>NUCLEOTIDE SEQUENCE</scope>
    <source>
        <strain evidence="1">28 12/20/2015</strain>
    </source>
</reference>
<evidence type="ECO:0000313" key="2">
    <source>
        <dbReference type="Proteomes" id="UP000789366"/>
    </source>
</evidence>
<dbReference type="Proteomes" id="UP000789366">
    <property type="component" value="Unassembled WGS sequence"/>
</dbReference>
<sequence>MWEEYPDENLADRIILRLKQRWKQWEQPLLLLAFLLNPRNALEFWEFASPSTKELGPLAAWLFGICVNAASVERLWSSMGFIHTNRRNRLQNKKVLVMCQIRASINFTQRKKPYKPSNNPAYQSVEPEQAEQNELNDQGELDKENNSGEDAETNISDTMAWESRLQEWEQMLIDEETVIAKWELSSLFGLLFEKPSYMNSDG</sequence>